<dbReference type="EMBL" id="JAGYWB010000007">
    <property type="protein sequence ID" value="KAI0516557.1"/>
    <property type="molecule type" value="Genomic_DNA"/>
</dbReference>
<keyword evidence="4" id="KW-1185">Reference proteome</keyword>
<dbReference type="OrthoDB" id="786050at2759"/>
<feature type="region of interest" description="Disordered" evidence="1">
    <location>
        <begin position="76"/>
        <end position="97"/>
    </location>
</feature>
<evidence type="ECO:0000313" key="4">
    <source>
        <dbReference type="Proteomes" id="UP000829196"/>
    </source>
</evidence>
<reference evidence="3" key="1">
    <citation type="journal article" date="2022" name="Front. Genet.">
        <title>Chromosome-Scale Assembly of the Dendrobium nobile Genome Provides Insights Into the Molecular Mechanism of the Biosynthesis of the Medicinal Active Ingredient of Dendrobium.</title>
        <authorList>
            <person name="Xu Q."/>
            <person name="Niu S.-C."/>
            <person name="Li K.-L."/>
            <person name="Zheng P.-J."/>
            <person name="Zhang X.-J."/>
            <person name="Jia Y."/>
            <person name="Liu Y."/>
            <person name="Niu Y.-X."/>
            <person name="Yu L.-H."/>
            <person name="Chen D.-F."/>
            <person name="Zhang G.-Q."/>
        </authorList>
    </citation>
    <scope>NUCLEOTIDE SEQUENCE</scope>
    <source>
        <tissue evidence="3">Leaf</tissue>
    </source>
</reference>
<dbReference type="Pfam" id="PF03732">
    <property type="entry name" value="Retrotrans_gag"/>
    <property type="match status" value="1"/>
</dbReference>
<proteinExistence type="predicted"/>
<dbReference type="AlphaFoldDB" id="A0A8T3BN89"/>
<accession>A0A8T3BN89</accession>
<dbReference type="PANTHER" id="PTHR35046">
    <property type="entry name" value="ZINC KNUCKLE (CCHC-TYPE) FAMILY PROTEIN"/>
    <property type="match status" value="1"/>
</dbReference>
<dbReference type="Proteomes" id="UP000829196">
    <property type="component" value="Unassembled WGS sequence"/>
</dbReference>
<feature type="domain" description="Retrotransposon gag" evidence="2">
    <location>
        <begin position="172"/>
        <end position="252"/>
    </location>
</feature>
<evidence type="ECO:0000256" key="1">
    <source>
        <dbReference type="SAM" id="MobiDB-lite"/>
    </source>
</evidence>
<name>A0A8T3BN89_DENNO</name>
<evidence type="ECO:0000313" key="3">
    <source>
        <dbReference type="EMBL" id="KAI0516557.1"/>
    </source>
</evidence>
<evidence type="ECO:0000259" key="2">
    <source>
        <dbReference type="Pfam" id="PF03732"/>
    </source>
</evidence>
<protein>
    <recommendedName>
        <fullName evidence="2">Retrotransposon gag domain-containing protein</fullName>
    </recommendedName>
</protein>
<comment type="caution">
    <text evidence="3">The sequence shown here is derived from an EMBL/GenBank/DDBJ whole genome shotgun (WGS) entry which is preliminary data.</text>
</comment>
<dbReference type="InterPro" id="IPR005162">
    <property type="entry name" value="Retrotrans_gag_dom"/>
</dbReference>
<organism evidence="3 4">
    <name type="scientific">Dendrobium nobile</name>
    <name type="common">Orchid</name>
    <dbReference type="NCBI Taxonomy" id="94219"/>
    <lineage>
        <taxon>Eukaryota</taxon>
        <taxon>Viridiplantae</taxon>
        <taxon>Streptophyta</taxon>
        <taxon>Embryophyta</taxon>
        <taxon>Tracheophyta</taxon>
        <taxon>Spermatophyta</taxon>
        <taxon>Magnoliopsida</taxon>
        <taxon>Liliopsida</taxon>
        <taxon>Asparagales</taxon>
        <taxon>Orchidaceae</taxon>
        <taxon>Epidendroideae</taxon>
        <taxon>Malaxideae</taxon>
        <taxon>Dendrobiinae</taxon>
        <taxon>Dendrobium</taxon>
    </lineage>
</organism>
<sequence>MAESSRRVAPEEINSLEVLWTEHNKLAQLANEIASDVHCIRDELRQGLREVNALLDRLQANWHVYPTFVPETRREATFERQRQRGSQILEPSDSDDELDRLEQLEISDSEEEVQNVRRRQPRNNDRSHGEYRVKLDIPFFDGKLHIEDYLDWERSVENFFEYMEIDPDRQVKYVACKLKDGASAWWQQVLQTRRREGRRPVRQWNRMKQLLRGHYLPTDYEQMLYMQYQHCSQGQRSVNDYTEEFYRLSARNNLNENTN</sequence>
<dbReference type="PANTHER" id="PTHR35046:SF18">
    <property type="entry name" value="RNA-DIRECTED DNA POLYMERASE"/>
    <property type="match status" value="1"/>
</dbReference>
<dbReference type="SMR" id="A0A8T3BN89"/>
<gene>
    <name evidence="3" type="ORF">KFK09_009234</name>
</gene>